<proteinExistence type="inferred from homology"/>
<feature type="domain" description="Palmitoyltransferase DHHC" evidence="8">
    <location>
        <begin position="140"/>
        <end position="271"/>
    </location>
</feature>
<evidence type="ECO:0000259" key="8">
    <source>
        <dbReference type="Pfam" id="PF01529"/>
    </source>
</evidence>
<feature type="transmembrane region" description="Helical" evidence="7">
    <location>
        <begin position="39"/>
        <end position="56"/>
    </location>
</feature>
<evidence type="ECO:0000256" key="7">
    <source>
        <dbReference type="RuleBase" id="RU079119"/>
    </source>
</evidence>
<dbReference type="AlphaFoldDB" id="A0AAN9VXK3"/>
<comment type="subcellular location">
    <subcellularLocation>
        <location evidence="1">Membrane</location>
        <topology evidence="1">Multi-pass membrane protein</topology>
    </subcellularLocation>
</comment>
<organism evidence="9 10">
    <name type="scientific">Gryllus longicercus</name>
    <dbReference type="NCBI Taxonomy" id="2509291"/>
    <lineage>
        <taxon>Eukaryota</taxon>
        <taxon>Metazoa</taxon>
        <taxon>Ecdysozoa</taxon>
        <taxon>Arthropoda</taxon>
        <taxon>Hexapoda</taxon>
        <taxon>Insecta</taxon>
        <taxon>Pterygota</taxon>
        <taxon>Neoptera</taxon>
        <taxon>Polyneoptera</taxon>
        <taxon>Orthoptera</taxon>
        <taxon>Ensifera</taxon>
        <taxon>Gryllidea</taxon>
        <taxon>Grylloidea</taxon>
        <taxon>Gryllidae</taxon>
        <taxon>Gryllinae</taxon>
        <taxon>Gryllus</taxon>
    </lineage>
</organism>
<comment type="caution">
    <text evidence="9">The sequence shown here is derived from an EMBL/GenBank/DDBJ whole genome shotgun (WGS) entry which is preliminary data.</text>
</comment>
<accession>A0AAN9VXK3</accession>
<sequence length="324" mass="37412">MMNQLLLKIFKAIPFITLVYSFWVLYACLGILHDSQQNNFFFLFLSFQIYINWITVVCVTSSCTNSGGISSQYTGGDKETVTVNLLSNETRPWIDSSPALSYESLHMNEQFLTKLQKKNDHNSVSSVEEDFNIDTNTVWYCPKCCQRSSQSCYHCPVCNKCVVERDHHCFFLGTCITRQNMKHFVVLLFYTSVCSTYAMYLVCEEMNLFNNVARDWTLMFQHFLPVAFALFLGREMILHNVLQIALLNTSACLAIFSLAFFCYNMYLIFVGKMLQRLQKKTFRDRSFGTRNVCANFSLIFGSCGVMNFLMPVGFARNVLKIHLQ</sequence>
<gene>
    <name evidence="9" type="ORF">R5R35_000222</name>
</gene>
<keyword evidence="10" id="KW-1185">Reference proteome</keyword>
<dbReference type="GO" id="GO:0005794">
    <property type="term" value="C:Golgi apparatus"/>
    <property type="evidence" value="ECO:0007669"/>
    <property type="project" value="TreeGrafter"/>
</dbReference>
<dbReference type="Proteomes" id="UP001378592">
    <property type="component" value="Unassembled WGS sequence"/>
</dbReference>
<evidence type="ECO:0000313" key="9">
    <source>
        <dbReference type="EMBL" id="KAK7873439.1"/>
    </source>
</evidence>
<protein>
    <recommendedName>
        <fullName evidence="7">Palmitoyltransferase</fullName>
        <ecNumber evidence="7">2.3.1.225</ecNumber>
    </recommendedName>
</protein>
<dbReference type="InterPro" id="IPR001594">
    <property type="entry name" value="Palmitoyltrfase_DHHC"/>
</dbReference>
<dbReference type="PROSITE" id="PS50216">
    <property type="entry name" value="DHHC"/>
    <property type="match status" value="1"/>
</dbReference>
<keyword evidence="6 7" id="KW-0012">Acyltransferase</keyword>
<evidence type="ECO:0000256" key="6">
    <source>
        <dbReference type="ARBA" id="ARBA00023315"/>
    </source>
</evidence>
<evidence type="ECO:0000256" key="3">
    <source>
        <dbReference type="ARBA" id="ARBA00022692"/>
    </source>
</evidence>
<dbReference type="InterPro" id="IPR039859">
    <property type="entry name" value="PFA4/ZDH16/20/ERF2-like"/>
</dbReference>
<dbReference type="EMBL" id="JAZDUA010000014">
    <property type="protein sequence ID" value="KAK7873439.1"/>
    <property type="molecule type" value="Genomic_DNA"/>
</dbReference>
<feature type="transmembrane region" description="Helical" evidence="7">
    <location>
        <begin position="12"/>
        <end position="32"/>
    </location>
</feature>
<keyword evidence="4 7" id="KW-1133">Transmembrane helix</keyword>
<evidence type="ECO:0000256" key="4">
    <source>
        <dbReference type="ARBA" id="ARBA00022989"/>
    </source>
</evidence>
<comment type="domain">
    <text evidence="7">The DHHC domain is required for palmitoyltransferase activity.</text>
</comment>
<feature type="transmembrane region" description="Helical" evidence="7">
    <location>
        <begin position="292"/>
        <end position="314"/>
    </location>
</feature>
<dbReference type="EC" id="2.3.1.225" evidence="7"/>
<name>A0AAN9VXK3_9ORTH</name>
<keyword evidence="5 7" id="KW-0472">Membrane</keyword>
<dbReference type="GO" id="GO:0019706">
    <property type="term" value="F:protein-cysteine S-palmitoyltransferase activity"/>
    <property type="evidence" value="ECO:0007669"/>
    <property type="project" value="UniProtKB-EC"/>
</dbReference>
<dbReference type="GO" id="GO:0016020">
    <property type="term" value="C:membrane"/>
    <property type="evidence" value="ECO:0007669"/>
    <property type="project" value="UniProtKB-SubCell"/>
</dbReference>
<comment type="catalytic activity">
    <reaction evidence="7">
        <text>L-cysteinyl-[protein] + hexadecanoyl-CoA = S-hexadecanoyl-L-cysteinyl-[protein] + CoA</text>
        <dbReference type="Rhea" id="RHEA:36683"/>
        <dbReference type="Rhea" id="RHEA-COMP:10131"/>
        <dbReference type="Rhea" id="RHEA-COMP:11032"/>
        <dbReference type="ChEBI" id="CHEBI:29950"/>
        <dbReference type="ChEBI" id="CHEBI:57287"/>
        <dbReference type="ChEBI" id="CHEBI:57379"/>
        <dbReference type="ChEBI" id="CHEBI:74151"/>
        <dbReference type="EC" id="2.3.1.225"/>
    </reaction>
</comment>
<dbReference type="PANTHER" id="PTHR22883">
    <property type="entry name" value="ZINC FINGER DHHC DOMAIN CONTAINING PROTEIN"/>
    <property type="match status" value="1"/>
</dbReference>
<feature type="transmembrane region" description="Helical" evidence="7">
    <location>
        <begin position="184"/>
        <end position="203"/>
    </location>
</feature>
<comment type="similarity">
    <text evidence="7">Belongs to the DHHC palmitoyltransferase family.</text>
</comment>
<dbReference type="GO" id="GO:0006612">
    <property type="term" value="P:protein targeting to membrane"/>
    <property type="evidence" value="ECO:0007669"/>
    <property type="project" value="TreeGrafter"/>
</dbReference>
<evidence type="ECO:0000313" key="10">
    <source>
        <dbReference type="Proteomes" id="UP001378592"/>
    </source>
</evidence>
<evidence type="ECO:0000256" key="2">
    <source>
        <dbReference type="ARBA" id="ARBA00022679"/>
    </source>
</evidence>
<evidence type="ECO:0000256" key="1">
    <source>
        <dbReference type="ARBA" id="ARBA00004141"/>
    </source>
</evidence>
<evidence type="ECO:0000256" key="5">
    <source>
        <dbReference type="ARBA" id="ARBA00023136"/>
    </source>
</evidence>
<feature type="transmembrane region" description="Helical" evidence="7">
    <location>
        <begin position="245"/>
        <end position="271"/>
    </location>
</feature>
<keyword evidence="2 7" id="KW-0808">Transferase</keyword>
<keyword evidence="3 7" id="KW-0812">Transmembrane</keyword>
<dbReference type="GO" id="GO:0005783">
    <property type="term" value="C:endoplasmic reticulum"/>
    <property type="evidence" value="ECO:0007669"/>
    <property type="project" value="TreeGrafter"/>
</dbReference>
<dbReference type="Pfam" id="PF01529">
    <property type="entry name" value="DHHC"/>
    <property type="match status" value="1"/>
</dbReference>
<reference evidence="9 10" key="1">
    <citation type="submission" date="2024-03" db="EMBL/GenBank/DDBJ databases">
        <title>The genome assembly and annotation of the cricket Gryllus longicercus Weissman &amp; Gray.</title>
        <authorList>
            <person name="Szrajer S."/>
            <person name="Gray D."/>
            <person name="Ylla G."/>
        </authorList>
    </citation>
    <scope>NUCLEOTIDE SEQUENCE [LARGE SCALE GENOMIC DNA]</scope>
    <source>
        <strain evidence="9">DAG 2021-001</strain>
        <tissue evidence="9">Whole body minus gut</tissue>
    </source>
</reference>